<dbReference type="RefSeq" id="WP_159458827.1">
    <property type="nucleotide sequence ID" value="NZ_FOLS01000029.1"/>
</dbReference>
<organism evidence="3 4">
    <name type="scientific">Pseudomonas citronellolis</name>
    <dbReference type="NCBI Taxonomy" id="53408"/>
    <lineage>
        <taxon>Bacteria</taxon>
        <taxon>Pseudomonadati</taxon>
        <taxon>Pseudomonadota</taxon>
        <taxon>Gammaproteobacteria</taxon>
        <taxon>Pseudomonadales</taxon>
        <taxon>Pseudomonadaceae</taxon>
        <taxon>Pseudomonas</taxon>
    </lineage>
</organism>
<dbReference type="PANTHER" id="PTHR22946">
    <property type="entry name" value="DIENELACTONE HYDROLASE DOMAIN-CONTAINING PROTEIN-RELATED"/>
    <property type="match status" value="1"/>
</dbReference>
<dbReference type="Gene3D" id="3.40.50.1820">
    <property type="entry name" value="alpha/beta hydrolase"/>
    <property type="match status" value="1"/>
</dbReference>
<protein>
    <submittedName>
        <fullName evidence="3">Lysophospholipase, alpha-beta hydrolase superfamily</fullName>
    </submittedName>
</protein>
<proteinExistence type="predicted"/>
<dbReference type="InterPro" id="IPR029058">
    <property type="entry name" value="AB_hydrolase_fold"/>
</dbReference>
<feature type="domain" description="Serine aminopeptidase S33" evidence="2">
    <location>
        <begin position="51"/>
        <end position="250"/>
    </location>
</feature>
<gene>
    <name evidence="3" type="ORF">SAMN05216577_12929</name>
</gene>
<keyword evidence="1 3" id="KW-0378">Hydrolase</keyword>
<dbReference type="SUPFAM" id="SSF53474">
    <property type="entry name" value="alpha/beta-Hydrolases"/>
    <property type="match status" value="1"/>
</dbReference>
<dbReference type="Proteomes" id="UP000183385">
    <property type="component" value="Unassembled WGS sequence"/>
</dbReference>
<reference evidence="3 4" key="1">
    <citation type="submission" date="2016-10" db="EMBL/GenBank/DDBJ databases">
        <authorList>
            <person name="Varghese N."/>
            <person name="Submissions S."/>
        </authorList>
    </citation>
    <scope>NUCLEOTIDE SEQUENCE [LARGE SCALE GENOMIC DNA]</scope>
    <source>
        <strain evidence="3 4">LMG 18378</strain>
    </source>
</reference>
<dbReference type="InterPro" id="IPR050261">
    <property type="entry name" value="FrsA_esterase"/>
</dbReference>
<dbReference type="Pfam" id="PF12146">
    <property type="entry name" value="Hydrolase_4"/>
    <property type="match status" value="1"/>
</dbReference>
<name>A0AAQ1KJL5_9PSED</name>
<comment type="caution">
    <text evidence="3">The sequence shown here is derived from an EMBL/GenBank/DDBJ whole genome shotgun (WGS) entry which is preliminary data.</text>
</comment>
<sequence>MSMRKSSFISQGERCAATVYLPDGASRSNKVPAILLMYGWGGVQTSFLPPFRDRFLQLGCAVMTFDFRCWGESSGEPRHVISVPDRIADAEAALQHLSLQPEVACDSIFLWGSSLGAGIAFTVGERHPELKGIIAQVPMLDGKAASRRTPLRSRIRILLHAVRDVFRGGNPLYIPIVADEGGFATMTRDGAAGAKAASAELYGPGAPNYIAARSVLTMLGYRPIDSMRRIASRTLVIGGSRDTIAPFDEQSVRNAGNPNVTVVTLDSNHFEPYLEPHLSRNLDIQAEFLVSVLGRVAPKLRCSHSCAALWTYRSRAQRTCISVSSAGW</sequence>
<dbReference type="AlphaFoldDB" id="A0AAQ1KJL5"/>
<evidence type="ECO:0000313" key="3">
    <source>
        <dbReference type="EMBL" id="SFD56380.1"/>
    </source>
</evidence>
<keyword evidence="4" id="KW-1185">Reference proteome</keyword>
<dbReference type="GO" id="GO:0052689">
    <property type="term" value="F:carboxylic ester hydrolase activity"/>
    <property type="evidence" value="ECO:0007669"/>
    <property type="project" value="UniProtKB-ARBA"/>
</dbReference>
<evidence type="ECO:0000256" key="1">
    <source>
        <dbReference type="ARBA" id="ARBA00022801"/>
    </source>
</evidence>
<dbReference type="InterPro" id="IPR022742">
    <property type="entry name" value="Hydrolase_4"/>
</dbReference>
<accession>A0AAQ1KJL5</accession>
<evidence type="ECO:0000259" key="2">
    <source>
        <dbReference type="Pfam" id="PF12146"/>
    </source>
</evidence>
<evidence type="ECO:0000313" key="4">
    <source>
        <dbReference type="Proteomes" id="UP000183385"/>
    </source>
</evidence>
<dbReference type="EMBL" id="FOLS01000029">
    <property type="protein sequence ID" value="SFD56380.1"/>
    <property type="molecule type" value="Genomic_DNA"/>
</dbReference>
<dbReference type="PANTHER" id="PTHR22946:SF9">
    <property type="entry name" value="POLYKETIDE TRANSFERASE AF380"/>
    <property type="match status" value="1"/>
</dbReference>